<evidence type="ECO:0000259" key="3">
    <source>
        <dbReference type="Pfam" id="PF02538"/>
    </source>
</evidence>
<comment type="similarity">
    <text evidence="1">Belongs to the oxoprolinase family.</text>
</comment>
<dbReference type="InterPro" id="IPR008040">
    <property type="entry name" value="Hydant_A_N"/>
</dbReference>
<dbReference type="InterPro" id="IPR043129">
    <property type="entry name" value="ATPase_NBD"/>
</dbReference>
<dbReference type="GO" id="GO:0017168">
    <property type="term" value="F:5-oxoprolinase (ATP-hydrolyzing) activity"/>
    <property type="evidence" value="ECO:0007669"/>
    <property type="project" value="TreeGrafter"/>
</dbReference>
<name>A0A381VGC8_9ZZZZ</name>
<dbReference type="SUPFAM" id="SSF53067">
    <property type="entry name" value="Actin-like ATPase domain"/>
    <property type="match status" value="1"/>
</dbReference>
<dbReference type="InterPro" id="IPR003692">
    <property type="entry name" value="Hydantoinase_B"/>
</dbReference>
<organism evidence="6">
    <name type="scientific">marine metagenome</name>
    <dbReference type="NCBI Taxonomy" id="408172"/>
    <lineage>
        <taxon>unclassified sequences</taxon>
        <taxon>metagenomes</taxon>
        <taxon>ecological metagenomes</taxon>
    </lineage>
</organism>
<dbReference type="InterPro" id="IPR045079">
    <property type="entry name" value="Oxoprolinase-like"/>
</dbReference>
<proteinExistence type="inferred from homology"/>
<dbReference type="PANTHER" id="PTHR11365">
    <property type="entry name" value="5-OXOPROLINASE RELATED"/>
    <property type="match status" value="1"/>
</dbReference>
<feature type="domain" description="Hydantoinase/oxoprolinase N-terminal" evidence="4">
    <location>
        <begin position="2"/>
        <end position="183"/>
    </location>
</feature>
<gene>
    <name evidence="6" type="ORF">METZ01_LOCUS92250</name>
</gene>
<dbReference type="Pfam" id="PF05378">
    <property type="entry name" value="Hydant_A_N"/>
    <property type="match status" value="1"/>
</dbReference>
<feature type="domain" description="Hydantoinase B/oxoprolinase" evidence="3">
    <location>
        <begin position="700"/>
        <end position="864"/>
    </location>
</feature>
<protein>
    <recommendedName>
        <fullName evidence="7">5-oxoprolinase</fullName>
    </recommendedName>
</protein>
<evidence type="ECO:0000259" key="2">
    <source>
        <dbReference type="Pfam" id="PF01968"/>
    </source>
</evidence>
<sequence length="865" mass="93249">MRIGIDVGGTFTDLVVAQDDGTIEQFKTHSTPKDPSVGVLQGLAEVAGAHGLTLDQLLNEVKLIVHGTTVATNTLVERKGANVGLITTEGFRDLLEMREGLKEDRYNLRMASVEPLIPRYLRLGVPERIKYDGSVHTPLDVGALNCSLQELKREGVESLAVCFLFSFMNPAHELQAEAEVRKVFPDAFVSLSHEVLPQIKEFDRISTTALNAYVGPELGRYLGNFQRRIGEHGDESKVLIIQSNGGAAPIEDSIKFAVRSILSGPAGGAKGAAKAAASVGERNVIALDMGGTSTDISIIEGGKPHVANEKFEAGWKIAVPMIDIHTLGAGGGSIARVDLGGILRVGPESAGAEPGPACYGLGGENPTVTDAALVLGLLDPSSFLGGRVSLDVNLSREAVKAKVAEPLGLSVTEAADGILRVVSNLIAEGIRLASVRKGLDPREFSMMAFGGAAGMLASRVAGEVGIQTVLVHPAAPVLSAFGILNSDVQYDFSQSYPMGLEVLDLNEVRVRLKAMEKQGRDRLIENGMSSENIRVELNGDMRYLDQIYEVTVPIPELDMEDPLLKEQWADNFHRRFEELYSYRQSNQEIRLVTLRATISAPLPEISDTKGTHRPSTDFNSSHPVTRQVYMGVWENVSIFHSNEFLEGSKVQGPAIVESEFTTVVLGRGDVAIKSPGGMLRIELGRVQSMEYQGTISLGSDPVTLSVVENRLESIAIEMMDVMLRTSMSQILNSSRDFSTAILDGQCRLIAQGEGIPVHVSALPIAGEAVLKTFGDDIHPGDMFALNDPYNGGSHLPDITVIKPVFLNDNLLFMTVNRAHHSDVGGASHGGYNPSASEIYHEGLRIPPLRIHDKGQPRDDLLAMLS</sequence>
<dbReference type="EMBL" id="UINC01008761">
    <property type="protein sequence ID" value="SVA39396.1"/>
    <property type="molecule type" value="Genomic_DNA"/>
</dbReference>
<feature type="domain" description="Hydantoinase A/oxoprolinase" evidence="2">
    <location>
        <begin position="204"/>
        <end position="490"/>
    </location>
</feature>
<evidence type="ECO:0000313" key="6">
    <source>
        <dbReference type="EMBL" id="SVA39396.1"/>
    </source>
</evidence>
<evidence type="ECO:0000259" key="5">
    <source>
        <dbReference type="Pfam" id="PF19278"/>
    </source>
</evidence>
<dbReference type="GO" id="GO:0006749">
    <property type="term" value="P:glutathione metabolic process"/>
    <property type="evidence" value="ECO:0007669"/>
    <property type="project" value="TreeGrafter"/>
</dbReference>
<dbReference type="PANTHER" id="PTHR11365:SF23">
    <property type="entry name" value="HYPOTHETICAL 5-OXOPROLINASE (EUROFUNG)-RELATED"/>
    <property type="match status" value="1"/>
</dbReference>
<dbReference type="Pfam" id="PF01968">
    <property type="entry name" value="Hydantoinase_A"/>
    <property type="match status" value="1"/>
</dbReference>
<dbReference type="GO" id="GO:0005829">
    <property type="term" value="C:cytosol"/>
    <property type="evidence" value="ECO:0007669"/>
    <property type="project" value="TreeGrafter"/>
</dbReference>
<dbReference type="InterPro" id="IPR049517">
    <property type="entry name" value="ACX-like_C"/>
</dbReference>
<reference evidence="6" key="1">
    <citation type="submission" date="2018-05" db="EMBL/GenBank/DDBJ databases">
        <authorList>
            <person name="Lanie J.A."/>
            <person name="Ng W.-L."/>
            <person name="Kazmierczak K.M."/>
            <person name="Andrzejewski T.M."/>
            <person name="Davidsen T.M."/>
            <person name="Wayne K.J."/>
            <person name="Tettelin H."/>
            <person name="Glass J.I."/>
            <person name="Rusch D."/>
            <person name="Podicherti R."/>
            <person name="Tsui H.-C.T."/>
            <person name="Winkler M.E."/>
        </authorList>
    </citation>
    <scope>NUCLEOTIDE SEQUENCE</scope>
</reference>
<feature type="domain" description="Acetophenone carboxylase-like C-terminal" evidence="5">
    <location>
        <begin position="513"/>
        <end position="669"/>
    </location>
</feature>
<evidence type="ECO:0000259" key="4">
    <source>
        <dbReference type="Pfam" id="PF05378"/>
    </source>
</evidence>
<dbReference type="Pfam" id="PF19278">
    <property type="entry name" value="Hydant_A_C"/>
    <property type="match status" value="1"/>
</dbReference>
<evidence type="ECO:0008006" key="7">
    <source>
        <dbReference type="Google" id="ProtNLM"/>
    </source>
</evidence>
<evidence type="ECO:0000256" key="1">
    <source>
        <dbReference type="ARBA" id="ARBA00010403"/>
    </source>
</evidence>
<accession>A0A381VGC8</accession>
<dbReference type="InterPro" id="IPR002821">
    <property type="entry name" value="Hydantoinase_A"/>
</dbReference>
<dbReference type="Pfam" id="PF02538">
    <property type="entry name" value="Hydantoinase_B"/>
    <property type="match status" value="1"/>
</dbReference>
<dbReference type="AlphaFoldDB" id="A0A381VGC8"/>
<feature type="non-terminal residue" evidence="6">
    <location>
        <position position="865"/>
    </location>
</feature>